<dbReference type="InterPro" id="IPR000073">
    <property type="entry name" value="AB_hydrolase_1"/>
</dbReference>
<organism evidence="4 5">
    <name type="scientific">Sphingomonas aerophila</name>
    <dbReference type="NCBI Taxonomy" id="1344948"/>
    <lineage>
        <taxon>Bacteria</taxon>
        <taxon>Pseudomonadati</taxon>
        <taxon>Pseudomonadota</taxon>
        <taxon>Alphaproteobacteria</taxon>
        <taxon>Sphingomonadales</taxon>
        <taxon>Sphingomonadaceae</taxon>
        <taxon>Sphingomonas</taxon>
    </lineage>
</organism>
<dbReference type="RefSeq" id="WP_246348468.1">
    <property type="nucleotide sequence ID" value="NZ_JACIJK010000005.1"/>
</dbReference>
<evidence type="ECO:0000313" key="5">
    <source>
        <dbReference type="Proteomes" id="UP000546200"/>
    </source>
</evidence>
<comment type="caution">
    <text evidence="4">The sequence shown here is derived from an EMBL/GenBank/DDBJ whole genome shotgun (WGS) entry which is preliminary data.</text>
</comment>
<proteinExistence type="predicted"/>
<keyword evidence="2" id="KW-0732">Signal</keyword>
<dbReference type="EMBL" id="JACIJK010000005">
    <property type="protein sequence ID" value="MBB5714990.1"/>
    <property type="molecule type" value="Genomic_DNA"/>
</dbReference>
<reference evidence="4 5" key="1">
    <citation type="submission" date="2020-08" db="EMBL/GenBank/DDBJ databases">
        <title>Genomic Encyclopedia of Type Strains, Phase IV (KMG-IV): sequencing the most valuable type-strain genomes for metagenomic binning, comparative biology and taxonomic classification.</title>
        <authorList>
            <person name="Goeker M."/>
        </authorList>
    </citation>
    <scope>NUCLEOTIDE SEQUENCE [LARGE SCALE GENOMIC DNA]</scope>
    <source>
        <strain evidence="4 5">DSM 100044</strain>
    </source>
</reference>
<dbReference type="InterPro" id="IPR029058">
    <property type="entry name" value="AB_hydrolase_fold"/>
</dbReference>
<dbReference type="PANTHER" id="PTHR43798:SF31">
    <property type="entry name" value="AB HYDROLASE SUPERFAMILY PROTEIN YCLE"/>
    <property type="match status" value="1"/>
</dbReference>
<dbReference type="SUPFAM" id="SSF53474">
    <property type="entry name" value="alpha/beta-Hydrolases"/>
    <property type="match status" value="1"/>
</dbReference>
<accession>A0A7W9BD42</accession>
<dbReference type="InterPro" id="IPR050266">
    <property type="entry name" value="AB_hydrolase_sf"/>
</dbReference>
<feature type="chain" id="PRO_5030787508" evidence="2">
    <location>
        <begin position="27"/>
        <end position="304"/>
    </location>
</feature>
<protein>
    <submittedName>
        <fullName evidence="4">Pimeloyl-ACP methyl ester carboxylesterase</fullName>
    </submittedName>
</protein>
<dbReference type="Pfam" id="PF12697">
    <property type="entry name" value="Abhydrolase_6"/>
    <property type="match status" value="1"/>
</dbReference>
<dbReference type="AlphaFoldDB" id="A0A7W9BD42"/>
<name>A0A7W9BD42_9SPHN</name>
<dbReference type="Proteomes" id="UP000546200">
    <property type="component" value="Unassembled WGS sequence"/>
</dbReference>
<dbReference type="GO" id="GO:0016787">
    <property type="term" value="F:hydrolase activity"/>
    <property type="evidence" value="ECO:0007669"/>
    <property type="project" value="UniProtKB-KW"/>
</dbReference>
<feature type="domain" description="AB hydrolase-1" evidence="3">
    <location>
        <begin position="54"/>
        <end position="294"/>
    </location>
</feature>
<evidence type="ECO:0000256" key="1">
    <source>
        <dbReference type="ARBA" id="ARBA00022801"/>
    </source>
</evidence>
<keyword evidence="1" id="KW-0378">Hydrolase</keyword>
<feature type="signal peptide" evidence="2">
    <location>
        <begin position="1"/>
        <end position="26"/>
    </location>
</feature>
<dbReference type="PANTHER" id="PTHR43798">
    <property type="entry name" value="MONOACYLGLYCEROL LIPASE"/>
    <property type="match status" value="1"/>
</dbReference>
<dbReference type="Gene3D" id="3.40.50.1820">
    <property type="entry name" value="alpha/beta hydrolase"/>
    <property type="match status" value="1"/>
</dbReference>
<dbReference type="GO" id="GO:0016020">
    <property type="term" value="C:membrane"/>
    <property type="evidence" value="ECO:0007669"/>
    <property type="project" value="TreeGrafter"/>
</dbReference>
<sequence>MIRHLPQPLAGLFVALIAIHATPACAQQAALAAVTAPTQMQHISVQVTGTGSPVILIPGLSSPRDVYAGVVPALARHHRVYVVQVNGFAGDAPRANLQPGLLAGIVSDLHQFATAQNIAAAPVVGHSMGGLVALMLAKAHPADVGKLLIVDALPFVGEIFAPGATVAALEPQARAMRDMIAAAYGKPADPAMTAAIASHNALKPASQAQVAAWAARADPRVSALSLYEDMVTDLRPDMAAIRQPITVLVPYSAALPQAQAHALYERAYAAAPAHSIVDVADSGHFVMLDQPQAFTTSLDAFLAG</sequence>
<evidence type="ECO:0000313" key="4">
    <source>
        <dbReference type="EMBL" id="MBB5714990.1"/>
    </source>
</evidence>
<evidence type="ECO:0000259" key="3">
    <source>
        <dbReference type="Pfam" id="PF12697"/>
    </source>
</evidence>
<gene>
    <name evidence="4" type="ORF">FHS94_001831</name>
</gene>
<evidence type="ECO:0000256" key="2">
    <source>
        <dbReference type="SAM" id="SignalP"/>
    </source>
</evidence>
<keyword evidence="5" id="KW-1185">Reference proteome</keyword>